<dbReference type="Pfam" id="PF02517">
    <property type="entry name" value="Rce1-like"/>
    <property type="match status" value="1"/>
</dbReference>
<feature type="transmembrane region" description="Helical" evidence="1">
    <location>
        <begin position="163"/>
        <end position="182"/>
    </location>
</feature>
<dbReference type="GO" id="GO:0080120">
    <property type="term" value="P:CAAX-box protein maturation"/>
    <property type="evidence" value="ECO:0007669"/>
    <property type="project" value="UniProtKB-ARBA"/>
</dbReference>
<sequence>MGLKYDLEFLREYPAFLRIVIFLLVLVLLWLPLAAPFYLFVSDRNFVSIITLIFLYVEFIILIHFWAKIIYRESHPLTRYGLVFNPKNYQNYLKGLLLGLFSLMGLFIIESLFGWVIWQPANPNFLSIILEGFLVALGIGFAEELFFRGWLLDELKRDCNPKIAWGINSIIFAGLHFIKPLAEIQRTALQFPGLVLLGLILVVSKLAWFPASSNSLQLSPSGWLGLPMGLHGGLVWGYYIINVGQLINYSDTVSEAITGIDKNPLAGVMGLFCLGAIGIFIWYKSLFRKLK</sequence>
<dbReference type="InterPro" id="IPR003675">
    <property type="entry name" value="Rce1/LyrA-like_dom"/>
</dbReference>
<keyword evidence="4" id="KW-1185">Reference proteome</keyword>
<evidence type="ECO:0000313" key="3">
    <source>
        <dbReference type="EMBL" id="KEI67471.1"/>
    </source>
</evidence>
<dbReference type="PANTHER" id="PTHR43592">
    <property type="entry name" value="CAAX AMINO TERMINAL PROTEASE"/>
    <property type="match status" value="1"/>
</dbReference>
<proteinExistence type="predicted"/>
<feature type="transmembrane region" description="Helical" evidence="1">
    <location>
        <begin position="221"/>
        <end position="241"/>
    </location>
</feature>
<feature type="domain" description="CAAX prenyl protease 2/Lysostaphin resistance protein A-like" evidence="2">
    <location>
        <begin position="128"/>
        <end position="203"/>
    </location>
</feature>
<accession>A0A073CH71</accession>
<dbReference type="PANTHER" id="PTHR43592:SF20">
    <property type="entry name" value="ALPHA_BETA-HYDROLASES SUPERFAMILY PROTEIN"/>
    <property type="match status" value="1"/>
</dbReference>
<dbReference type="PATRIC" id="fig|388467.6.peg.2520"/>
<keyword evidence="1" id="KW-0472">Membrane</keyword>
<organism evidence="3 4">
    <name type="scientific">Planktothrix agardhii (strain NIVA-CYA 126/8)</name>
    <dbReference type="NCBI Taxonomy" id="388467"/>
    <lineage>
        <taxon>Bacteria</taxon>
        <taxon>Bacillati</taxon>
        <taxon>Cyanobacteriota</taxon>
        <taxon>Cyanophyceae</taxon>
        <taxon>Oscillatoriophycideae</taxon>
        <taxon>Oscillatoriales</taxon>
        <taxon>Microcoleaceae</taxon>
        <taxon>Planktothrix</taxon>
    </lineage>
</organism>
<feature type="transmembrane region" description="Helical" evidence="1">
    <location>
        <begin position="124"/>
        <end position="142"/>
    </location>
</feature>
<feature type="transmembrane region" description="Helical" evidence="1">
    <location>
        <begin position="188"/>
        <end position="209"/>
    </location>
</feature>
<dbReference type="Proteomes" id="UP000027395">
    <property type="component" value="Chromosome"/>
</dbReference>
<feature type="transmembrane region" description="Helical" evidence="1">
    <location>
        <begin position="92"/>
        <end position="118"/>
    </location>
</feature>
<reference evidence="3 4" key="1">
    <citation type="journal article" date="2014" name="Appl. Environ. Microbiol.">
        <title>Elucidation of insertion elements encoded on plasmids and in vitro construction of shuttle vectors from the toxic cyanobacterium Planktothrix.</title>
        <authorList>
            <person name="Christiansen G."/>
            <person name="Goesmann A."/>
            <person name="Kurmayer R."/>
        </authorList>
    </citation>
    <scope>NUCLEOTIDE SEQUENCE [LARGE SCALE GENOMIC DNA]</scope>
    <source>
        <strain evidence="3 4">NIVA-CYA 126/8</strain>
    </source>
</reference>
<dbReference type="STRING" id="388467.A19Y_2577"/>
<feature type="transmembrane region" description="Helical" evidence="1">
    <location>
        <begin position="20"/>
        <end position="40"/>
    </location>
</feature>
<keyword evidence="1" id="KW-0812">Transmembrane</keyword>
<dbReference type="eggNOG" id="COG1266">
    <property type="taxonomic scope" value="Bacteria"/>
</dbReference>
<evidence type="ECO:0000256" key="1">
    <source>
        <dbReference type="SAM" id="Phobius"/>
    </source>
</evidence>
<dbReference type="HOGENOM" id="CLU_062525_0_0_3"/>
<evidence type="ECO:0000313" key="4">
    <source>
        <dbReference type="Proteomes" id="UP000027395"/>
    </source>
</evidence>
<dbReference type="GO" id="GO:0004175">
    <property type="term" value="F:endopeptidase activity"/>
    <property type="evidence" value="ECO:0007669"/>
    <property type="project" value="UniProtKB-ARBA"/>
</dbReference>
<keyword evidence="1" id="KW-1133">Transmembrane helix</keyword>
<evidence type="ECO:0000259" key="2">
    <source>
        <dbReference type="Pfam" id="PF02517"/>
    </source>
</evidence>
<dbReference type="AlphaFoldDB" id="A0A073CH71"/>
<feature type="transmembrane region" description="Helical" evidence="1">
    <location>
        <begin position="265"/>
        <end position="283"/>
    </location>
</feature>
<feature type="transmembrane region" description="Helical" evidence="1">
    <location>
        <begin position="46"/>
        <end position="71"/>
    </location>
</feature>
<name>A0A073CH71_PLAA1</name>
<gene>
    <name evidence="3" type="ORF">A19Y_2577</name>
</gene>
<dbReference type="EMBL" id="CM002803">
    <property type="protein sequence ID" value="KEI67471.1"/>
    <property type="molecule type" value="Genomic_DNA"/>
</dbReference>
<protein>
    <recommendedName>
        <fullName evidence="2">CAAX prenyl protease 2/Lysostaphin resistance protein A-like domain-containing protein</fullName>
    </recommendedName>
</protein>